<dbReference type="CDD" id="cd06587">
    <property type="entry name" value="VOC"/>
    <property type="match status" value="1"/>
</dbReference>
<proteinExistence type="predicted"/>
<dbReference type="InterPro" id="IPR037523">
    <property type="entry name" value="VOC_core"/>
</dbReference>
<protein>
    <submittedName>
        <fullName evidence="2">VOC family protein</fullName>
    </submittedName>
</protein>
<dbReference type="EMBL" id="JAUHPV010000006">
    <property type="protein sequence ID" value="MDN4473505.1"/>
    <property type="molecule type" value="Genomic_DNA"/>
</dbReference>
<dbReference type="SUPFAM" id="SSF54593">
    <property type="entry name" value="Glyoxalase/Bleomycin resistance protein/Dihydroxybiphenyl dioxygenase"/>
    <property type="match status" value="1"/>
</dbReference>
<feature type="domain" description="VOC" evidence="1">
    <location>
        <begin position="4"/>
        <end position="127"/>
    </location>
</feature>
<dbReference type="Gene3D" id="3.10.180.10">
    <property type="entry name" value="2,3-Dihydroxybiphenyl 1,2-Dioxygenase, domain 1"/>
    <property type="match status" value="1"/>
</dbReference>
<dbReference type="Proteomes" id="UP001172738">
    <property type="component" value="Unassembled WGS sequence"/>
</dbReference>
<dbReference type="Pfam" id="PF00903">
    <property type="entry name" value="Glyoxalase"/>
    <property type="match status" value="1"/>
</dbReference>
<evidence type="ECO:0000313" key="3">
    <source>
        <dbReference type="Proteomes" id="UP001172738"/>
    </source>
</evidence>
<keyword evidence="3" id="KW-1185">Reference proteome</keyword>
<dbReference type="InterPro" id="IPR029068">
    <property type="entry name" value="Glyas_Bleomycin-R_OHBP_Dase"/>
</dbReference>
<reference evidence="2" key="1">
    <citation type="submission" date="2023-06" db="EMBL/GenBank/DDBJ databases">
        <title>SYSU T00b26.</title>
        <authorList>
            <person name="Gao L."/>
            <person name="Fang B.-Z."/>
            <person name="Li W.-J."/>
        </authorList>
    </citation>
    <scope>NUCLEOTIDE SEQUENCE</scope>
    <source>
        <strain evidence="2">SYSU T00b26</strain>
    </source>
</reference>
<organism evidence="2 3">
    <name type="scientific">Demequina zhanjiangensis</name>
    <dbReference type="NCBI Taxonomy" id="3051659"/>
    <lineage>
        <taxon>Bacteria</taxon>
        <taxon>Bacillati</taxon>
        <taxon>Actinomycetota</taxon>
        <taxon>Actinomycetes</taxon>
        <taxon>Micrococcales</taxon>
        <taxon>Demequinaceae</taxon>
        <taxon>Demequina</taxon>
    </lineage>
</organism>
<accession>A0ABT8G2Z6</accession>
<evidence type="ECO:0000313" key="2">
    <source>
        <dbReference type="EMBL" id="MDN4473505.1"/>
    </source>
</evidence>
<sequence length="135" mass="14174">MFKEAKAVATFSTNSIDDALAFYGTTLGLDVLGPDTIGVEDAFALRFAGDTAAFVYLKDDHVPATHTVLTLTVSDVDAAVDALDAAGVKPEPLEWTDERGVARGVEGMPASAWIKDPAGNWICLTEADMTDLPGA</sequence>
<evidence type="ECO:0000259" key="1">
    <source>
        <dbReference type="PROSITE" id="PS51819"/>
    </source>
</evidence>
<dbReference type="InterPro" id="IPR004360">
    <property type="entry name" value="Glyas_Fos-R_dOase_dom"/>
</dbReference>
<dbReference type="RefSeq" id="WP_301129107.1">
    <property type="nucleotide sequence ID" value="NZ_JAUHPV010000006.1"/>
</dbReference>
<dbReference type="PROSITE" id="PS51819">
    <property type="entry name" value="VOC"/>
    <property type="match status" value="1"/>
</dbReference>
<gene>
    <name evidence="2" type="ORF">QQX04_10925</name>
</gene>
<comment type="caution">
    <text evidence="2">The sequence shown here is derived from an EMBL/GenBank/DDBJ whole genome shotgun (WGS) entry which is preliminary data.</text>
</comment>
<name>A0ABT8G2Z6_9MICO</name>